<name>A0AAF0D3U9_ODILC</name>
<evidence type="ECO:0000256" key="2">
    <source>
        <dbReference type="ARBA" id="ARBA00012553"/>
    </source>
</evidence>
<dbReference type="EMBL" id="CP091871">
    <property type="protein sequence ID" value="WEU41089.1"/>
    <property type="molecule type" value="Genomic_DNA"/>
</dbReference>
<dbReference type="Pfam" id="PF04476">
    <property type="entry name" value="4HFCP_synth"/>
    <property type="match status" value="1"/>
</dbReference>
<dbReference type="PIRSF" id="PIRSF015957">
    <property type="entry name" value="UCP015957"/>
    <property type="match status" value="1"/>
</dbReference>
<dbReference type="GO" id="GO:0016829">
    <property type="term" value="F:lyase activity"/>
    <property type="evidence" value="ECO:0007669"/>
    <property type="project" value="UniProtKB-KW"/>
</dbReference>
<reference evidence="8" key="1">
    <citation type="journal article" date="2017" name="Nature">
        <title>Asgard archaea illuminate the origin of eukaryotic cellular complexity.</title>
        <authorList>
            <person name="Zaremba-Niedzwiedzka K."/>
            <person name="Caceres E.F."/>
            <person name="Saw J.H."/>
            <person name="Backstrom D."/>
            <person name="Juzokaite L."/>
            <person name="Vancaester E."/>
            <person name="Seitz K.W."/>
            <person name="Anantharaman K."/>
            <person name="Starnawski P."/>
            <person name="Kjeldsen K.U."/>
            <person name="Scott M.B."/>
            <person name="Nunoura T."/>
            <person name="Banfield J.F."/>
            <person name="Schramm A."/>
            <person name="Baker B.J."/>
            <person name="Spang A."/>
            <person name="Ettema T.J.G."/>
        </authorList>
    </citation>
    <scope>NUCLEOTIDE SEQUENCE</scope>
    <source>
        <strain evidence="8">LCB_4</strain>
    </source>
</reference>
<sequence length="213" mass="23604">MVDVKNPLEGSLGGQYPWVIREVRKITPPGIEISAAICDSLEKPGLITQALLGVLTLEVDYAKIGLYKPASERSVREFLKRLCKVKSEFKLHGRIVAAGYADWSRIGSVNPMRLPDLAEGLEISVLMIDTLIKDGKSTFDYMSMGELEDFVEKCRSKGFRTALAGGIRLEHLPYIKKIGCDIIGVRSLVCENGDRVKGGINPDKIRELKRILS</sequence>
<gene>
    <name evidence="8" type="ORF">OdinLCB4_006425</name>
</gene>
<organism evidence="8 9">
    <name type="scientific">Odinarchaeota yellowstonii (strain LCB_4)</name>
    <dbReference type="NCBI Taxonomy" id="1841599"/>
    <lineage>
        <taxon>Archaea</taxon>
        <taxon>Promethearchaeati</taxon>
        <taxon>Candidatus Odinarchaeota</taxon>
        <taxon>Candidatus Odinarchaeia</taxon>
        <taxon>Candidatus Odinarchaeales</taxon>
        <taxon>Candidatus Odinarchaeaceae</taxon>
        <taxon>Candidatus Odinarchaeum</taxon>
    </lineage>
</organism>
<dbReference type="EC" id="4.2.3.153" evidence="2"/>
<dbReference type="KEGG" id="oyw:OdinLCB4_006425"/>
<evidence type="ECO:0000256" key="3">
    <source>
        <dbReference type="ARBA" id="ARBA00023239"/>
    </source>
</evidence>
<accession>A0AAF0D3U9</accession>
<dbReference type="AlphaFoldDB" id="A0AAF0D3U9"/>
<evidence type="ECO:0000256" key="6">
    <source>
        <dbReference type="ARBA" id="ARBA00047628"/>
    </source>
</evidence>
<protein>
    <recommendedName>
        <fullName evidence="2">(5-formylfuran-3-yl)methyl phosphate synthase</fullName>
        <ecNumber evidence="2">4.2.3.153</ecNumber>
    </recommendedName>
    <alternativeName>
        <fullName evidence="5">4-(hydroxymethyl)-2-furancarboxaldehyde-phosphate synthase</fullName>
    </alternativeName>
</protein>
<proteinExistence type="predicted"/>
<feature type="active site" description="Schiff-base intermediate with substrate" evidence="7">
    <location>
        <position position="5"/>
    </location>
</feature>
<evidence type="ECO:0000256" key="1">
    <source>
        <dbReference type="ARBA" id="ARBA00003810"/>
    </source>
</evidence>
<dbReference type="Proteomes" id="UP000186851">
    <property type="component" value="Chromosome"/>
</dbReference>
<dbReference type="InterPro" id="IPR007565">
    <property type="entry name" value="4HFCP_synth"/>
</dbReference>
<comment type="catalytic activity">
    <reaction evidence="6">
        <text>2 D-glyceraldehyde 3-phosphate = 4-(hydroxymethyl)-2-furancarboxaldehyde phosphate + phosphate + 2 H2O</text>
        <dbReference type="Rhea" id="RHEA:43536"/>
        <dbReference type="ChEBI" id="CHEBI:15377"/>
        <dbReference type="ChEBI" id="CHEBI:43474"/>
        <dbReference type="ChEBI" id="CHEBI:59776"/>
        <dbReference type="ChEBI" id="CHEBI:83407"/>
        <dbReference type="EC" id="4.2.3.153"/>
    </reaction>
</comment>
<keyword evidence="3" id="KW-0456">Lyase</keyword>
<evidence type="ECO:0000256" key="5">
    <source>
        <dbReference type="ARBA" id="ARBA00032523"/>
    </source>
</evidence>
<feature type="active site" description="Proton acceptor" evidence="7">
    <location>
        <position position="63"/>
    </location>
</feature>
<evidence type="ECO:0000313" key="9">
    <source>
        <dbReference type="Proteomes" id="UP000186851"/>
    </source>
</evidence>
<evidence type="ECO:0000256" key="4">
    <source>
        <dbReference type="ARBA" id="ARBA00023270"/>
    </source>
</evidence>
<reference evidence="8" key="2">
    <citation type="journal article" date="2022" name="Nat. Microbiol.">
        <title>A closed Candidatus Odinarchaeum chromosome exposes Asgard archaeal viruses.</title>
        <authorList>
            <person name="Tamarit D."/>
            <person name="Caceres E.F."/>
            <person name="Krupovic M."/>
            <person name="Nijland R."/>
            <person name="Eme L."/>
            <person name="Robinson N.P."/>
            <person name="Ettema T.J.G."/>
        </authorList>
    </citation>
    <scope>NUCLEOTIDE SEQUENCE</scope>
    <source>
        <strain evidence="8">LCB_4</strain>
    </source>
</reference>
<comment type="function">
    <text evidence="1">Catalyzes the formation of 4-(hydroxymethyl)-2-furancarboxaldehyde phosphate (4-HFC-P) from two molecules of glyceraldehyde-3-P (GA-3-P).</text>
</comment>
<keyword evidence="4" id="KW-0704">Schiff base</keyword>
<evidence type="ECO:0000256" key="7">
    <source>
        <dbReference type="PIRSR" id="PIRSR015957-1"/>
    </source>
</evidence>
<evidence type="ECO:0000313" key="8">
    <source>
        <dbReference type="EMBL" id="WEU41089.1"/>
    </source>
</evidence>